<protein>
    <submittedName>
        <fullName evidence="1">Uncharacterized protein</fullName>
    </submittedName>
</protein>
<accession>A0A6J4LPN5</accession>
<name>A0A6J4LPN5_9ACTN</name>
<gene>
    <name evidence="1" type="ORF">AVDCRST_MAG61-3304</name>
</gene>
<sequence length="78" mass="7984">MDSCTLTRTRVTTLPSRALDSLPMAWQGRGHGVSAIKPPAAVQGGAIAVAGMAPVNVFLVTDHPYTTPLGSPSCSPPV</sequence>
<proteinExistence type="predicted"/>
<evidence type="ECO:0000313" key="1">
    <source>
        <dbReference type="EMBL" id="CAA9336541.1"/>
    </source>
</evidence>
<dbReference type="AlphaFoldDB" id="A0A6J4LPN5"/>
<dbReference type="EMBL" id="CADCTT010000388">
    <property type="protein sequence ID" value="CAA9336541.1"/>
    <property type="molecule type" value="Genomic_DNA"/>
</dbReference>
<organism evidence="1">
    <name type="scientific">uncultured Friedmanniella sp</name>
    <dbReference type="NCBI Taxonomy" id="335381"/>
    <lineage>
        <taxon>Bacteria</taxon>
        <taxon>Bacillati</taxon>
        <taxon>Actinomycetota</taxon>
        <taxon>Actinomycetes</taxon>
        <taxon>Propionibacteriales</taxon>
        <taxon>Nocardioidaceae</taxon>
        <taxon>Friedmanniella</taxon>
        <taxon>environmental samples</taxon>
    </lineage>
</organism>
<reference evidence="1" key="1">
    <citation type="submission" date="2020-02" db="EMBL/GenBank/DDBJ databases">
        <authorList>
            <person name="Meier V. D."/>
        </authorList>
    </citation>
    <scope>NUCLEOTIDE SEQUENCE</scope>
    <source>
        <strain evidence="1">AVDCRST_MAG61</strain>
    </source>
</reference>